<dbReference type="SUPFAM" id="SSF52540">
    <property type="entry name" value="P-loop containing nucleoside triphosphate hydrolases"/>
    <property type="match status" value="1"/>
</dbReference>
<feature type="compositionally biased region" description="Basic and acidic residues" evidence="4">
    <location>
        <begin position="1112"/>
        <end position="1135"/>
    </location>
</feature>
<feature type="compositionally biased region" description="Basic and acidic residues" evidence="4">
    <location>
        <begin position="835"/>
        <end position="848"/>
    </location>
</feature>
<keyword evidence="2" id="KW-0518">Myosin</keyword>
<feature type="compositionally biased region" description="Polar residues" evidence="4">
    <location>
        <begin position="1137"/>
        <end position="1146"/>
    </location>
</feature>
<dbReference type="InterPro" id="IPR000048">
    <property type="entry name" value="IQ_motif_EF-hand-BS"/>
</dbReference>
<keyword evidence="1 3" id="KW-0175">Coiled coil</keyword>
<dbReference type="SUPFAM" id="SSF90257">
    <property type="entry name" value="Myosin rod fragments"/>
    <property type="match status" value="1"/>
</dbReference>
<reference evidence="6" key="1">
    <citation type="submission" date="2022-11" db="EMBL/GenBank/DDBJ databases">
        <title>Chromosome-level genome of Pogonophryne albipinna.</title>
        <authorList>
            <person name="Jo E."/>
        </authorList>
    </citation>
    <scope>NUCLEOTIDE SEQUENCE</scope>
    <source>
        <strain evidence="6">SGF0006</strain>
        <tissue evidence="6">Muscle</tissue>
    </source>
</reference>
<feature type="compositionally biased region" description="Basic and acidic residues" evidence="4">
    <location>
        <begin position="1409"/>
        <end position="1426"/>
    </location>
</feature>
<organism evidence="6 7">
    <name type="scientific">Pogonophryne albipinna</name>
    <dbReference type="NCBI Taxonomy" id="1090488"/>
    <lineage>
        <taxon>Eukaryota</taxon>
        <taxon>Metazoa</taxon>
        <taxon>Chordata</taxon>
        <taxon>Craniata</taxon>
        <taxon>Vertebrata</taxon>
        <taxon>Euteleostomi</taxon>
        <taxon>Actinopterygii</taxon>
        <taxon>Neopterygii</taxon>
        <taxon>Teleostei</taxon>
        <taxon>Neoteleostei</taxon>
        <taxon>Acanthomorphata</taxon>
        <taxon>Eupercaria</taxon>
        <taxon>Perciformes</taxon>
        <taxon>Notothenioidei</taxon>
        <taxon>Pogonophryne</taxon>
    </lineage>
</organism>
<dbReference type="Gene3D" id="1.20.5.340">
    <property type="match status" value="1"/>
</dbReference>
<evidence type="ECO:0000256" key="4">
    <source>
        <dbReference type="SAM" id="MobiDB-lite"/>
    </source>
</evidence>
<feature type="region of interest" description="Disordered" evidence="4">
    <location>
        <begin position="1059"/>
        <end position="1368"/>
    </location>
</feature>
<dbReference type="GO" id="GO:0032982">
    <property type="term" value="C:myosin filament"/>
    <property type="evidence" value="ECO:0007669"/>
    <property type="project" value="TreeGrafter"/>
</dbReference>
<feature type="compositionally biased region" description="Low complexity" evidence="4">
    <location>
        <begin position="1335"/>
        <end position="1347"/>
    </location>
</feature>
<dbReference type="GO" id="GO:0016460">
    <property type="term" value="C:myosin II complex"/>
    <property type="evidence" value="ECO:0007669"/>
    <property type="project" value="TreeGrafter"/>
</dbReference>
<evidence type="ECO:0000313" key="6">
    <source>
        <dbReference type="EMBL" id="KAJ4930427.1"/>
    </source>
</evidence>
<feature type="compositionally biased region" description="Polar residues" evidence="4">
    <location>
        <begin position="1348"/>
        <end position="1361"/>
    </location>
</feature>
<feature type="compositionally biased region" description="Polar residues" evidence="4">
    <location>
        <begin position="1244"/>
        <end position="1253"/>
    </location>
</feature>
<keyword evidence="2" id="KW-0009">Actin-binding</keyword>
<dbReference type="PROSITE" id="PS50096">
    <property type="entry name" value="IQ"/>
    <property type="match status" value="1"/>
</dbReference>
<evidence type="ECO:0000256" key="3">
    <source>
        <dbReference type="SAM" id="Coils"/>
    </source>
</evidence>
<keyword evidence="2" id="KW-0505">Motor protein</keyword>
<feature type="compositionally biased region" description="Low complexity" evidence="4">
    <location>
        <begin position="1427"/>
        <end position="1454"/>
    </location>
</feature>
<evidence type="ECO:0000256" key="2">
    <source>
        <dbReference type="PROSITE-ProRule" id="PRU00782"/>
    </source>
</evidence>
<feature type="compositionally biased region" description="Low complexity" evidence="4">
    <location>
        <begin position="1464"/>
        <end position="1474"/>
    </location>
</feature>
<evidence type="ECO:0000313" key="7">
    <source>
        <dbReference type="Proteomes" id="UP001219934"/>
    </source>
</evidence>
<dbReference type="InterPro" id="IPR027417">
    <property type="entry name" value="P-loop_NTPase"/>
</dbReference>
<dbReference type="Gene3D" id="4.10.270.10">
    <property type="entry name" value="Myosin, subunit A"/>
    <property type="match status" value="1"/>
</dbReference>
<dbReference type="GO" id="GO:0003774">
    <property type="term" value="F:cytoskeletal motor activity"/>
    <property type="evidence" value="ECO:0007669"/>
    <property type="project" value="InterPro"/>
</dbReference>
<feature type="compositionally biased region" description="Polar residues" evidence="4">
    <location>
        <begin position="1086"/>
        <end position="1095"/>
    </location>
</feature>
<sequence length="1577" mass="180093">VRTVRTDEARGLLWLMEEEALQHGGSEETLLGRLFSYYGPAEDESKGHTFLLKSEKDHHFLLGHSHGTDWVEYDACGWLNYAKLNPASTNATILLQDSQKKIISSLFMSRTAGATVLSGSVAGLEGVSQLSLRRATSMRKSFTTGVAAIKKKSLCIQIKLQVDALLDMVRRSRIHFVHCILPKADALKALSGSLFKAGECEAQGEAGDPGLMQLDVALLRAQLRGSKLLDALRIYRQGYPDHMVFSEFRRRFDVLAPHLTKKLGRNYIVKDERRAVEELLESLDLEKSSYHMGLSRLFFRAGTLAKLEEQRDEQTKRNLTLFQAFCRGYLARQAFKKRKGSIASCTVSSIQSLQIQDLAMRCIQKNIMKNRGVKDWPWWKLFTTVQPLIRVQLTKEQMRNKDEEIQQHKSKFERVEKERNELRLNTDRLESRAKFDAMKKQLESQEMEVMEARLMKASDLNGEMDDDDDAGGEWRIKYNRAIREMDFTKKKLQQEFDEKLDTEQQGKRHLADLQTDNEDVQRSVQQLKKKCQKMAAELQDTKLHLEGLQSRNHDLEKKQRKFDLEQNQAQAEVQRERSQREKLAREKDLMTGEMFNLRQQLQEKDDELCTVNIKVQQLEAELQDLTSQESKDEASLAKVKKQLRDLEAKVKDQEEELDEQAGSIQMLEQAKLRLEMEMERQRQTHSKDIESKDEEVDEIRHSCSKKLKQMEVQLEEEYEDKQKVLRERRELESKLLNAQDQVSQRDVETEKRLRKDLKRTKVLLADAQIMLDHLKSNAPSKREIAQLKNQLEESEFTSAAAVKARKSMEIEIEDLHIQMEDVVKTKMSLEEQVSHLQREKNDLQSRNEEDQEDMNELMKKHKAAVAQSARDLGQISDLQAQLEEATKEKQEIQEKLHSLQSQLEFQEQSMVEKSLVCRQEAKIRELETKLEYERTQIKRLESLVGRLKENLEKLTEEKNQRIAAENREKEQNKRMQRQIRDMKEEMGELSKKESEASRKKHELEMDIESLEAANQSLQVDLKLAFKRIGDLQAAIEDEMESDDNDDLVNSLQDMVTKYQKRKNKTGDETETDSEVEDRVDGVKTWLSKNKGSTKTLSEEGSLKSTRYAANADTKEMKEGKEKTIDGNKDAKEVEPNRSVSVMSSLSYRKRSNLKDSIGGTGDESFLFSTLKEQPDAPDQASIRKAKGKSGVPQEDWKKSQAQEDFDDKSSVISMAYSEATSRARKGLESRWASRSSPEFDKESIVSSVAPSRMSTRRGIVDMDDDNKSTISSVSRSSPRGLHRSSSWKDDRRSSSRLSVARSCGLSKFGLHTAHSDDDDDDDDGRSVAYTEGGTSSFSPRSLSRSFSNPGQSRSSEANLPDSSEIKSVTHRNYLDPDLEAAINEVLSFKPIKFKRSKLEESSEEEEDENKGPAGEEGRKKGEDEGRSSSLLRSASGSALDYSNRSSSTMSTSSSRSRKDKKSKVSLSDDSSSSSSDDHHSKKSSRGKKGKKSKKKSKKKQSESEDSSSSSKTSESSSSDSTVSYRSSSSVKRAPKQPSDDDEQEPAGRGTSSKKETKKKQQKMDNLMMKYRYKPDSD</sequence>
<proteinExistence type="inferred from homology"/>
<feature type="coiled-coil region" evidence="3">
    <location>
        <begin position="391"/>
        <end position="455"/>
    </location>
</feature>
<dbReference type="Pfam" id="PF00612">
    <property type="entry name" value="IQ"/>
    <property type="match status" value="1"/>
</dbReference>
<dbReference type="PANTHER" id="PTHR45615">
    <property type="entry name" value="MYOSIN HEAVY CHAIN, NON-MUSCLE"/>
    <property type="match status" value="1"/>
</dbReference>
<dbReference type="Pfam" id="PF01576">
    <property type="entry name" value="Myosin_tail_1"/>
    <property type="match status" value="1"/>
</dbReference>
<dbReference type="EMBL" id="JAPTMU010000016">
    <property type="protein sequence ID" value="KAJ4930427.1"/>
    <property type="molecule type" value="Genomic_DNA"/>
</dbReference>
<feature type="region of interest" description="Disordered" evidence="4">
    <location>
        <begin position="1393"/>
        <end position="1577"/>
    </location>
</feature>
<evidence type="ECO:0000256" key="1">
    <source>
        <dbReference type="ARBA" id="ARBA00023054"/>
    </source>
</evidence>
<dbReference type="GO" id="GO:0051015">
    <property type="term" value="F:actin filament binding"/>
    <property type="evidence" value="ECO:0007669"/>
    <property type="project" value="TreeGrafter"/>
</dbReference>
<feature type="compositionally biased region" description="Low complexity" evidence="4">
    <location>
        <begin position="1506"/>
        <end position="1531"/>
    </location>
</feature>
<dbReference type="InterPro" id="IPR001609">
    <property type="entry name" value="Myosin_head_motor_dom-like"/>
</dbReference>
<comment type="caution">
    <text evidence="6">The sequence shown here is derived from an EMBL/GenBank/DDBJ whole genome shotgun (WGS) entry which is preliminary data.</text>
</comment>
<name>A0AAD6ATK5_9TELE</name>
<dbReference type="PANTHER" id="PTHR45615:SF13">
    <property type="entry name" value="UNCONVENTIONAL MYOSIN-XVIIIA"/>
    <property type="match status" value="1"/>
</dbReference>
<dbReference type="GO" id="GO:0005524">
    <property type="term" value="F:ATP binding"/>
    <property type="evidence" value="ECO:0007669"/>
    <property type="project" value="InterPro"/>
</dbReference>
<accession>A0AAD6ATK5</accession>
<dbReference type="SMART" id="SM00015">
    <property type="entry name" value="IQ"/>
    <property type="match status" value="1"/>
</dbReference>
<comment type="similarity">
    <text evidence="2">Belongs to the TRAFAC class myosin-kinesin ATPase superfamily. Myosin family.</text>
</comment>
<feature type="compositionally biased region" description="Basic residues" evidence="4">
    <location>
        <begin position="1480"/>
        <end position="1498"/>
    </location>
</feature>
<dbReference type="InterPro" id="IPR002928">
    <property type="entry name" value="Myosin_tail"/>
</dbReference>
<feature type="coiled-coil region" evidence="3">
    <location>
        <begin position="510"/>
        <end position="586"/>
    </location>
</feature>
<comment type="caution">
    <text evidence="2">Lacks conserved residue(s) required for the propagation of feature annotation.</text>
</comment>
<feature type="region of interest" description="Disordered" evidence="4">
    <location>
        <begin position="835"/>
        <end position="859"/>
    </location>
</feature>
<dbReference type="GO" id="GO:0031032">
    <property type="term" value="P:actomyosin structure organization"/>
    <property type="evidence" value="ECO:0007669"/>
    <property type="project" value="TreeGrafter"/>
</dbReference>
<dbReference type="Pfam" id="PF00063">
    <property type="entry name" value="Myosin_head"/>
    <property type="match status" value="2"/>
</dbReference>
<feature type="non-terminal residue" evidence="6">
    <location>
        <position position="1"/>
    </location>
</feature>
<dbReference type="PROSITE" id="PS51456">
    <property type="entry name" value="MYOSIN_MOTOR"/>
    <property type="match status" value="1"/>
</dbReference>
<dbReference type="Gene3D" id="3.30.70.1590">
    <property type="match status" value="1"/>
</dbReference>
<feature type="domain" description="Myosin motor" evidence="5">
    <location>
        <begin position="1"/>
        <end position="312"/>
    </location>
</feature>
<protein>
    <recommendedName>
        <fullName evidence="5">Myosin motor domain-containing protein</fullName>
    </recommendedName>
</protein>
<dbReference type="Proteomes" id="UP001219934">
    <property type="component" value="Unassembled WGS sequence"/>
</dbReference>
<feature type="compositionally biased region" description="Low complexity" evidence="4">
    <location>
        <begin position="1268"/>
        <end position="1277"/>
    </location>
</feature>
<keyword evidence="7" id="KW-1185">Reference proteome</keyword>
<dbReference type="GO" id="GO:0005737">
    <property type="term" value="C:cytoplasm"/>
    <property type="evidence" value="ECO:0007669"/>
    <property type="project" value="TreeGrafter"/>
</dbReference>
<evidence type="ECO:0000259" key="5">
    <source>
        <dbReference type="PROSITE" id="PS51456"/>
    </source>
</evidence>
<feature type="coiled-coil region" evidence="3">
    <location>
        <begin position="615"/>
        <end position="741"/>
    </location>
</feature>
<gene>
    <name evidence="6" type="ORF">JOQ06_019429</name>
</gene>